<keyword evidence="1" id="KW-0560">Oxidoreductase</keyword>
<protein>
    <submittedName>
        <fullName evidence="2">Uncharacterized protein</fullName>
    </submittedName>
</protein>
<organism evidence="2 3">
    <name type="scientific">Billgrantia campisalis</name>
    <dbReference type="NCBI Taxonomy" id="74661"/>
    <lineage>
        <taxon>Bacteria</taxon>
        <taxon>Pseudomonadati</taxon>
        <taxon>Pseudomonadota</taxon>
        <taxon>Gammaproteobacteria</taxon>
        <taxon>Oceanospirillales</taxon>
        <taxon>Halomonadaceae</taxon>
        <taxon>Billgrantia</taxon>
    </lineage>
</organism>
<dbReference type="EMBL" id="JABFUC010000003">
    <property type="protein sequence ID" value="MCG6656982.1"/>
    <property type="molecule type" value="Genomic_DNA"/>
</dbReference>
<evidence type="ECO:0000313" key="3">
    <source>
        <dbReference type="Proteomes" id="UP000814385"/>
    </source>
</evidence>
<dbReference type="InterPro" id="IPR036291">
    <property type="entry name" value="NAD(P)-bd_dom_sf"/>
</dbReference>
<dbReference type="Proteomes" id="UP000814385">
    <property type="component" value="Unassembled WGS sequence"/>
</dbReference>
<dbReference type="Gene3D" id="3.40.50.720">
    <property type="entry name" value="NAD(P)-binding Rossmann-like Domain"/>
    <property type="match status" value="1"/>
</dbReference>
<gene>
    <name evidence="2" type="ORF">HOP52_04215</name>
</gene>
<comment type="caution">
    <text evidence="2">The sequence shown here is derived from an EMBL/GenBank/DDBJ whole genome shotgun (WGS) entry which is preliminary data.</text>
</comment>
<dbReference type="PANTHER" id="PTHR43189">
    <property type="entry name" value="ZINC-TYPE ALCOHOL DEHYDROGENASE-LIKE PROTEIN C1198.01-RELATED"/>
    <property type="match status" value="1"/>
</dbReference>
<evidence type="ECO:0000313" key="2">
    <source>
        <dbReference type="EMBL" id="MCG6656982.1"/>
    </source>
</evidence>
<evidence type="ECO:0000256" key="1">
    <source>
        <dbReference type="ARBA" id="ARBA00023002"/>
    </source>
</evidence>
<accession>A0ABS9P5C4</accession>
<dbReference type="Gene3D" id="3.90.180.10">
    <property type="entry name" value="Medium-chain alcohol dehydrogenases, catalytic domain"/>
    <property type="match status" value="1"/>
</dbReference>
<dbReference type="SUPFAM" id="SSF51735">
    <property type="entry name" value="NAD(P)-binding Rossmann-fold domains"/>
    <property type="match status" value="1"/>
</dbReference>
<sequence length="91" mass="9280">MLLTEALMLPVPNGLSTQSAALTEPMAVALHAVGLAELSARDVPQVVGCGPIGLAVIAVLKMRGARPIVAADYSPLASAEAQAMILIDFSL</sequence>
<dbReference type="PANTHER" id="PTHR43189:SF1">
    <property type="entry name" value="ZINC-TYPE ALCOHOL DEHYDROGENASE-LIKE PROTEIN C1198.01"/>
    <property type="match status" value="1"/>
</dbReference>
<proteinExistence type="predicted"/>
<reference evidence="2 3" key="1">
    <citation type="submission" date="2020-05" db="EMBL/GenBank/DDBJ databases">
        <title>Comparative genomic analysis of denitrifying bacteria from Halomonas genus.</title>
        <authorList>
            <person name="Wang L."/>
            <person name="Shao Z."/>
        </authorList>
    </citation>
    <scope>NUCLEOTIDE SEQUENCE [LARGE SCALE GENOMIC DNA]</scope>
    <source>
        <strain evidence="2 3">A4</strain>
    </source>
</reference>
<name>A0ABS9P5C4_9GAMM</name>
<keyword evidence="3" id="KW-1185">Reference proteome</keyword>
<dbReference type="RefSeq" id="WP_238976022.1">
    <property type="nucleotide sequence ID" value="NZ_JABFUC010000003.1"/>
</dbReference>